<accession>A0A1R3G303</accession>
<dbReference type="Proteomes" id="UP000187203">
    <property type="component" value="Unassembled WGS sequence"/>
</dbReference>
<name>A0A1R3G303_9ROSI</name>
<keyword evidence="2" id="KW-1185">Reference proteome</keyword>
<organism evidence="1 2">
    <name type="scientific">Corchorus olitorius</name>
    <dbReference type="NCBI Taxonomy" id="93759"/>
    <lineage>
        <taxon>Eukaryota</taxon>
        <taxon>Viridiplantae</taxon>
        <taxon>Streptophyta</taxon>
        <taxon>Embryophyta</taxon>
        <taxon>Tracheophyta</taxon>
        <taxon>Spermatophyta</taxon>
        <taxon>Magnoliopsida</taxon>
        <taxon>eudicotyledons</taxon>
        <taxon>Gunneridae</taxon>
        <taxon>Pentapetalae</taxon>
        <taxon>rosids</taxon>
        <taxon>malvids</taxon>
        <taxon>Malvales</taxon>
        <taxon>Malvaceae</taxon>
        <taxon>Grewioideae</taxon>
        <taxon>Apeibeae</taxon>
        <taxon>Corchorus</taxon>
    </lineage>
</organism>
<evidence type="ECO:0000313" key="1">
    <source>
        <dbReference type="EMBL" id="OMO52454.1"/>
    </source>
</evidence>
<comment type="caution">
    <text evidence="1">The sequence shown here is derived from an EMBL/GenBank/DDBJ whole genome shotgun (WGS) entry which is preliminary data.</text>
</comment>
<dbReference type="EMBL" id="AWUE01023852">
    <property type="protein sequence ID" value="OMO52454.1"/>
    <property type="molecule type" value="Genomic_DNA"/>
</dbReference>
<proteinExistence type="predicted"/>
<protein>
    <submittedName>
        <fullName evidence="1">Uncharacterized protein</fullName>
    </submittedName>
</protein>
<sequence>MTFPLESWLPYFEEEKVGAANVPFRKKVSFKRNRESQLYTKSPNLTNFVGDFPLLNHY</sequence>
<gene>
    <name evidence="1" type="ORF">COLO4_37185</name>
</gene>
<reference evidence="2" key="1">
    <citation type="submission" date="2013-09" db="EMBL/GenBank/DDBJ databases">
        <title>Corchorus olitorius genome sequencing.</title>
        <authorList>
            <person name="Alam M."/>
            <person name="Haque M.S."/>
            <person name="Islam M.S."/>
            <person name="Emdad E.M."/>
            <person name="Islam M.M."/>
            <person name="Ahmed B."/>
            <person name="Halim A."/>
            <person name="Hossen Q.M.M."/>
            <person name="Hossain M.Z."/>
            <person name="Ahmed R."/>
            <person name="Khan M.M."/>
            <person name="Islam R."/>
            <person name="Rashid M.M."/>
            <person name="Khan S.A."/>
            <person name="Rahman M.S."/>
            <person name="Alam M."/>
            <person name="Yahiya A.S."/>
            <person name="Khan M.S."/>
            <person name="Azam M.S."/>
            <person name="Haque T."/>
            <person name="Lashkar M.Z.H."/>
            <person name="Akhand A.I."/>
            <person name="Morshed G."/>
            <person name="Roy S."/>
            <person name="Uddin K.S."/>
            <person name="Rabeya T."/>
            <person name="Hossain A.S."/>
            <person name="Chowdhury A."/>
            <person name="Snigdha A.R."/>
            <person name="Mortoza M.S."/>
            <person name="Matin S.A."/>
            <person name="Hoque S.M.E."/>
            <person name="Islam M.K."/>
            <person name="Roy D.K."/>
            <person name="Haider R."/>
            <person name="Moosa M.M."/>
            <person name="Elias S.M."/>
            <person name="Hasan A.M."/>
            <person name="Jahan S."/>
            <person name="Shafiuddin M."/>
            <person name="Mahmood N."/>
            <person name="Shommy N.S."/>
        </authorList>
    </citation>
    <scope>NUCLEOTIDE SEQUENCE [LARGE SCALE GENOMIC DNA]</scope>
    <source>
        <strain evidence="2">cv. O-4</strain>
    </source>
</reference>
<dbReference type="AlphaFoldDB" id="A0A1R3G303"/>
<evidence type="ECO:0000313" key="2">
    <source>
        <dbReference type="Proteomes" id="UP000187203"/>
    </source>
</evidence>